<dbReference type="GeneID" id="68359671"/>
<reference evidence="1" key="1">
    <citation type="submission" date="2021-09" db="EMBL/GenBank/DDBJ databases">
        <title>A high-quality genome of the endoparasitic fungus Hirsutella rhossiliensis with a comparison of Hirsutella genomes reveals transposable elements contributing to genome size variation.</title>
        <authorList>
            <person name="Lin R."/>
            <person name="Jiao Y."/>
            <person name="Sun X."/>
            <person name="Ling J."/>
            <person name="Xie B."/>
            <person name="Cheng X."/>
        </authorList>
    </citation>
    <scope>NUCLEOTIDE SEQUENCE</scope>
    <source>
        <strain evidence="1">HR02</strain>
    </source>
</reference>
<dbReference type="SUPFAM" id="SSF48264">
    <property type="entry name" value="Cytochrome P450"/>
    <property type="match status" value="1"/>
</dbReference>
<dbReference type="EMBL" id="JAIZPD010000016">
    <property type="protein sequence ID" value="KAH0958241.1"/>
    <property type="molecule type" value="Genomic_DNA"/>
</dbReference>
<proteinExistence type="predicted"/>
<name>A0A9P8MQB9_9HYPO</name>
<dbReference type="OrthoDB" id="1470350at2759"/>
<gene>
    <name evidence="1" type="ORF">HRG_10542</name>
</gene>
<dbReference type="GO" id="GO:0004497">
    <property type="term" value="F:monooxygenase activity"/>
    <property type="evidence" value="ECO:0007669"/>
    <property type="project" value="InterPro"/>
</dbReference>
<comment type="caution">
    <text evidence="1">The sequence shown here is derived from an EMBL/GenBank/DDBJ whole genome shotgun (WGS) entry which is preliminary data.</text>
</comment>
<dbReference type="RefSeq" id="XP_044715755.1">
    <property type="nucleotide sequence ID" value="XM_044869013.1"/>
</dbReference>
<dbReference type="InterPro" id="IPR036396">
    <property type="entry name" value="Cyt_P450_sf"/>
</dbReference>
<dbReference type="Proteomes" id="UP000824596">
    <property type="component" value="Unassembled WGS sequence"/>
</dbReference>
<organism evidence="1 2">
    <name type="scientific">Hirsutella rhossiliensis</name>
    <dbReference type="NCBI Taxonomy" id="111463"/>
    <lineage>
        <taxon>Eukaryota</taxon>
        <taxon>Fungi</taxon>
        <taxon>Dikarya</taxon>
        <taxon>Ascomycota</taxon>
        <taxon>Pezizomycotina</taxon>
        <taxon>Sordariomycetes</taxon>
        <taxon>Hypocreomycetidae</taxon>
        <taxon>Hypocreales</taxon>
        <taxon>Ophiocordycipitaceae</taxon>
        <taxon>Hirsutella</taxon>
    </lineage>
</organism>
<dbReference type="InterPro" id="IPR001128">
    <property type="entry name" value="Cyt_P450"/>
</dbReference>
<dbReference type="GO" id="GO:0016705">
    <property type="term" value="F:oxidoreductase activity, acting on paired donors, with incorporation or reduction of molecular oxygen"/>
    <property type="evidence" value="ECO:0007669"/>
    <property type="project" value="InterPro"/>
</dbReference>
<dbReference type="GO" id="GO:0005506">
    <property type="term" value="F:iron ion binding"/>
    <property type="evidence" value="ECO:0007669"/>
    <property type="project" value="InterPro"/>
</dbReference>
<dbReference type="Gene3D" id="1.10.630.10">
    <property type="entry name" value="Cytochrome P450"/>
    <property type="match status" value="1"/>
</dbReference>
<dbReference type="AlphaFoldDB" id="A0A9P8MQB9"/>
<evidence type="ECO:0000313" key="2">
    <source>
        <dbReference type="Proteomes" id="UP000824596"/>
    </source>
</evidence>
<accession>A0A9P8MQB9</accession>
<dbReference type="GO" id="GO:0020037">
    <property type="term" value="F:heme binding"/>
    <property type="evidence" value="ECO:0007669"/>
    <property type="project" value="InterPro"/>
</dbReference>
<evidence type="ECO:0000313" key="1">
    <source>
        <dbReference type="EMBL" id="KAH0958241.1"/>
    </source>
</evidence>
<keyword evidence="2" id="KW-1185">Reference proteome</keyword>
<dbReference type="Pfam" id="PF00067">
    <property type="entry name" value="p450"/>
    <property type="match status" value="1"/>
</dbReference>
<protein>
    <submittedName>
        <fullName evidence="1">Cytochrome p450 domain-containing protein</fullName>
    </submittedName>
</protein>
<sequence length="154" mass="17616">MYQVSDVGSSNLKVFHKHLHLIQIVADLVRLEKRQTAQKNADCIMQRLINAHLRSESKMATPLSDAVLRSEAFGVLLAGGFDQANILAFGTFMTSQDPQLQKRLYEELQSAWPDVRTSVPPYEILRHLPLLVGIRCIRRTNAFLTKEYNEHRTE</sequence>